<proteinExistence type="inferred from homology"/>
<keyword evidence="4" id="KW-1185">Reference proteome</keyword>
<dbReference type="GO" id="GO:0008083">
    <property type="term" value="F:growth factor activity"/>
    <property type="evidence" value="ECO:0007669"/>
    <property type="project" value="InterPro"/>
</dbReference>
<reference evidence="3 4" key="1">
    <citation type="submission" date="2019-01" db="EMBL/GenBank/DDBJ databases">
        <title>Draft Genome and Complete Hox-Cluster Characterization of the Sterlet Sturgeon (Acipenser ruthenus).</title>
        <authorList>
            <person name="Wei Q."/>
        </authorList>
    </citation>
    <scope>NUCLEOTIDE SEQUENCE [LARGE SCALE GENOMIC DNA]</scope>
    <source>
        <strain evidence="3">WHYD16114868_AA</strain>
        <tissue evidence="3">Blood</tissue>
    </source>
</reference>
<dbReference type="Proteomes" id="UP000289886">
    <property type="component" value="Unassembled WGS sequence"/>
</dbReference>
<dbReference type="PIRSF" id="PIRSF037961">
    <property type="entry name" value="FGF-19_FGF-21"/>
    <property type="match status" value="1"/>
</dbReference>
<comment type="caution">
    <text evidence="3">The sequence shown here is derived from an EMBL/GenBank/DDBJ whole genome shotgun (WGS) entry which is preliminary data.</text>
</comment>
<dbReference type="InterPro" id="IPR008996">
    <property type="entry name" value="IL1/FGF"/>
</dbReference>
<dbReference type="AlphaFoldDB" id="A0A444U117"/>
<name>A0A444U117_ACIRT</name>
<dbReference type="PRINTS" id="PR00263">
    <property type="entry name" value="HBGFFGF"/>
</dbReference>
<evidence type="ECO:0000256" key="1">
    <source>
        <dbReference type="ARBA" id="ARBA00007936"/>
    </source>
</evidence>
<dbReference type="PROSITE" id="PS00247">
    <property type="entry name" value="HBGF_FGF"/>
    <property type="match status" value="1"/>
</dbReference>
<dbReference type="SUPFAM" id="SSF50353">
    <property type="entry name" value="Cytokine"/>
    <property type="match status" value="1"/>
</dbReference>
<dbReference type="EMBL" id="SCEB01215572">
    <property type="protein sequence ID" value="RXM28864.1"/>
    <property type="molecule type" value="Genomic_DNA"/>
</dbReference>
<dbReference type="SMART" id="SM00442">
    <property type="entry name" value="FGF"/>
    <property type="match status" value="1"/>
</dbReference>
<gene>
    <name evidence="3" type="ORF">EOD39_0551</name>
</gene>
<organism evidence="3 4">
    <name type="scientific">Acipenser ruthenus</name>
    <name type="common">Sterlet sturgeon</name>
    <dbReference type="NCBI Taxonomy" id="7906"/>
    <lineage>
        <taxon>Eukaryota</taxon>
        <taxon>Metazoa</taxon>
        <taxon>Chordata</taxon>
        <taxon>Craniata</taxon>
        <taxon>Vertebrata</taxon>
        <taxon>Euteleostomi</taxon>
        <taxon>Actinopterygii</taxon>
        <taxon>Chondrostei</taxon>
        <taxon>Acipenseriformes</taxon>
        <taxon>Acipenseridae</taxon>
        <taxon>Acipenser</taxon>
    </lineage>
</organism>
<dbReference type="PANTHER" id="PTHR11486">
    <property type="entry name" value="FIBROBLAST GROWTH FACTOR"/>
    <property type="match status" value="1"/>
</dbReference>
<keyword evidence="2" id="KW-0732">Signal</keyword>
<evidence type="ECO:0000256" key="2">
    <source>
        <dbReference type="RuleBase" id="RU049442"/>
    </source>
</evidence>
<dbReference type="Pfam" id="PF00167">
    <property type="entry name" value="FGF"/>
    <property type="match status" value="1"/>
</dbReference>
<dbReference type="GO" id="GO:0005576">
    <property type="term" value="C:extracellular region"/>
    <property type="evidence" value="ECO:0007669"/>
    <property type="project" value="InterPro"/>
</dbReference>
<evidence type="ECO:0000313" key="3">
    <source>
        <dbReference type="EMBL" id="RXM28864.1"/>
    </source>
</evidence>
<dbReference type="InterPro" id="IPR035444">
    <property type="entry name" value="FGF15/19/21"/>
</dbReference>
<feature type="chain" id="PRO_5018812233" description="Fibroblast growth factor" evidence="2">
    <location>
        <begin position="23"/>
        <end position="220"/>
    </location>
</feature>
<dbReference type="Gene3D" id="2.80.10.50">
    <property type="match status" value="1"/>
</dbReference>
<sequence length="220" mass="24453">MLLGLCIVFFIDTFMFALVGHCLPVPDSGPHIINGWGKPVRLRHLYTTNSRGLVSYYVQINENGRVDGTTSQSSYSLLEIRPVSSGSVAIKGVKSYRYLCMDKHGKLHGSHAYTKEDCSFIERILPGGYNVYTSEQHKDPVSLSSTKQRLQSKGRGLPPLSQFLPMVSTIPEEPVDFGFEDLDQPSDLGFGLSSPPETDSMDPFGTISRIYMQSPSFHKK</sequence>
<accession>A0A444U117</accession>
<protein>
    <recommendedName>
        <fullName evidence="2">Fibroblast growth factor</fullName>
        <shortName evidence="2">FGF</shortName>
    </recommendedName>
</protein>
<dbReference type="GO" id="GO:0005104">
    <property type="term" value="F:fibroblast growth factor receptor binding"/>
    <property type="evidence" value="ECO:0007669"/>
    <property type="project" value="InterPro"/>
</dbReference>
<evidence type="ECO:0000313" key="4">
    <source>
        <dbReference type="Proteomes" id="UP000289886"/>
    </source>
</evidence>
<dbReference type="InterPro" id="IPR002209">
    <property type="entry name" value="Fibroblast_GF_fam"/>
</dbReference>
<comment type="similarity">
    <text evidence="1 2">Belongs to the heparin-binding growth factors family.</text>
</comment>
<dbReference type="GO" id="GO:0008543">
    <property type="term" value="P:fibroblast growth factor receptor signaling pathway"/>
    <property type="evidence" value="ECO:0007669"/>
    <property type="project" value="InterPro"/>
</dbReference>
<dbReference type="PRINTS" id="PR00262">
    <property type="entry name" value="IL1HBGF"/>
</dbReference>
<feature type="signal peptide" evidence="2">
    <location>
        <begin position="1"/>
        <end position="22"/>
    </location>
</feature>